<name>A0A6A5UYL1_9PLEO</name>
<feature type="region of interest" description="Disordered" evidence="4">
    <location>
        <begin position="122"/>
        <end position="146"/>
    </location>
</feature>
<evidence type="ECO:0000256" key="2">
    <source>
        <dbReference type="ARBA" id="ARBA00013807"/>
    </source>
</evidence>
<evidence type="ECO:0000256" key="4">
    <source>
        <dbReference type="SAM" id="MobiDB-lite"/>
    </source>
</evidence>
<organism evidence="5 6">
    <name type="scientific">Bimuria novae-zelandiae CBS 107.79</name>
    <dbReference type="NCBI Taxonomy" id="1447943"/>
    <lineage>
        <taxon>Eukaryota</taxon>
        <taxon>Fungi</taxon>
        <taxon>Dikarya</taxon>
        <taxon>Ascomycota</taxon>
        <taxon>Pezizomycotina</taxon>
        <taxon>Dothideomycetes</taxon>
        <taxon>Pleosporomycetidae</taxon>
        <taxon>Pleosporales</taxon>
        <taxon>Massarineae</taxon>
        <taxon>Didymosphaeriaceae</taxon>
        <taxon>Bimuria</taxon>
    </lineage>
</organism>
<evidence type="ECO:0000256" key="3">
    <source>
        <dbReference type="ARBA" id="ARBA00023054"/>
    </source>
</evidence>
<reference evidence="5" key="1">
    <citation type="journal article" date="2020" name="Stud. Mycol.">
        <title>101 Dothideomycetes genomes: a test case for predicting lifestyles and emergence of pathogens.</title>
        <authorList>
            <person name="Haridas S."/>
            <person name="Albert R."/>
            <person name="Binder M."/>
            <person name="Bloem J."/>
            <person name="Labutti K."/>
            <person name="Salamov A."/>
            <person name="Andreopoulos B."/>
            <person name="Baker S."/>
            <person name="Barry K."/>
            <person name="Bills G."/>
            <person name="Bluhm B."/>
            <person name="Cannon C."/>
            <person name="Castanera R."/>
            <person name="Culley D."/>
            <person name="Daum C."/>
            <person name="Ezra D."/>
            <person name="Gonzalez J."/>
            <person name="Henrissat B."/>
            <person name="Kuo A."/>
            <person name="Liang C."/>
            <person name="Lipzen A."/>
            <person name="Lutzoni F."/>
            <person name="Magnuson J."/>
            <person name="Mondo S."/>
            <person name="Nolan M."/>
            <person name="Ohm R."/>
            <person name="Pangilinan J."/>
            <person name="Park H.-J."/>
            <person name="Ramirez L."/>
            <person name="Alfaro M."/>
            <person name="Sun H."/>
            <person name="Tritt A."/>
            <person name="Yoshinaga Y."/>
            <person name="Zwiers L.-H."/>
            <person name="Turgeon B."/>
            <person name="Goodwin S."/>
            <person name="Spatafora J."/>
            <person name="Crous P."/>
            <person name="Grigoriev I."/>
        </authorList>
    </citation>
    <scope>NUCLEOTIDE SEQUENCE</scope>
    <source>
        <strain evidence="5">CBS 107.79</strain>
    </source>
</reference>
<feature type="compositionally biased region" description="Basic and acidic residues" evidence="4">
    <location>
        <begin position="504"/>
        <end position="520"/>
    </location>
</feature>
<dbReference type="OrthoDB" id="16772at2759"/>
<dbReference type="Pfam" id="PF10186">
    <property type="entry name" value="ATG14"/>
    <property type="match status" value="1"/>
</dbReference>
<dbReference type="PANTHER" id="PTHR15157:SF13">
    <property type="entry name" value="AUTOPHAGY-RELATED PROTEIN 14"/>
    <property type="match status" value="1"/>
</dbReference>
<dbReference type="EMBL" id="ML976714">
    <property type="protein sequence ID" value="KAF1969029.1"/>
    <property type="molecule type" value="Genomic_DNA"/>
</dbReference>
<dbReference type="PANTHER" id="PTHR15157">
    <property type="entry name" value="UV RADIATION RESISTANCE-ASSOCIATED GENE PROTEIN"/>
    <property type="match status" value="1"/>
</dbReference>
<evidence type="ECO:0000313" key="5">
    <source>
        <dbReference type="EMBL" id="KAF1969029.1"/>
    </source>
</evidence>
<keyword evidence="6" id="KW-1185">Reference proteome</keyword>
<dbReference type="GO" id="GO:0000323">
    <property type="term" value="C:lytic vacuole"/>
    <property type="evidence" value="ECO:0007669"/>
    <property type="project" value="TreeGrafter"/>
</dbReference>
<evidence type="ECO:0000313" key="6">
    <source>
        <dbReference type="Proteomes" id="UP000800036"/>
    </source>
</evidence>
<dbReference type="GO" id="GO:0005768">
    <property type="term" value="C:endosome"/>
    <property type="evidence" value="ECO:0007669"/>
    <property type="project" value="TreeGrafter"/>
</dbReference>
<keyword evidence="3" id="KW-0175">Coiled coil</keyword>
<comment type="similarity">
    <text evidence="1">Belongs to the ATG14 family.</text>
</comment>
<sequence>MECDICGREGALNCVTCARANIEEPRIELAQALFGEENTGKHVTAVIKGLEDEESQHVSLQDSKGGLLVDRQECTNHVELQRTRAETVEIEERTSLINEQADLLRQQIERAQKLLLDKRRNMSKRKSDFSSATHDVDARRNNERDKVQQSIKRLEYECDKVHSSTMDMRSYLCHSAADIAGLKSIKRRVRDGPIKETWYIGPDMDPNRTASKSGRYLRVWDLREINDAPPEELTASLLAVTQLLITVTAYLGLRLPSEITLPHKDYPHPTIITPEESWQGKKILFPGLTPSHSSSNSPEASRTFDGAPLPKAMVLFLDRRLPHLREEDKAAYSTFIEAVANLGYNIAWLCRSQGMKDDIVKWDDICEIGKNLNLLLRLRVTWHAQRPENPLDKDILQPKSGSTIAKKTPIGLGEISHATTHSFALDGENVQRLGGSTLTPRRLYVQLKDFLYTEERTKDWDNIDANELADMQDAMADDPVMVGKRHRDGDGKSYMDRLPPAVDTNEKADEASEGVEERKRGVNGWTRVKSRSEETAKKPAAE</sequence>
<dbReference type="InterPro" id="IPR018791">
    <property type="entry name" value="UV_resistance/autophagy_Atg14"/>
</dbReference>
<dbReference type="GO" id="GO:0035493">
    <property type="term" value="P:SNARE complex assembly"/>
    <property type="evidence" value="ECO:0007669"/>
    <property type="project" value="TreeGrafter"/>
</dbReference>
<feature type="compositionally biased region" description="Basic and acidic residues" evidence="4">
    <location>
        <begin position="530"/>
        <end position="542"/>
    </location>
</feature>
<dbReference type="Proteomes" id="UP000800036">
    <property type="component" value="Unassembled WGS sequence"/>
</dbReference>
<feature type="region of interest" description="Disordered" evidence="4">
    <location>
        <begin position="485"/>
        <end position="542"/>
    </location>
</feature>
<protein>
    <recommendedName>
        <fullName evidence="2">Autophagy-related protein 14</fullName>
    </recommendedName>
</protein>
<gene>
    <name evidence="5" type="ORF">BU23DRAFT_601867</name>
</gene>
<evidence type="ECO:0000256" key="1">
    <source>
        <dbReference type="ARBA" id="ARBA00009574"/>
    </source>
</evidence>
<proteinExistence type="inferred from homology"/>
<dbReference type="AlphaFoldDB" id="A0A6A5UYL1"/>
<dbReference type="GO" id="GO:0000149">
    <property type="term" value="F:SNARE binding"/>
    <property type="evidence" value="ECO:0007669"/>
    <property type="project" value="TreeGrafter"/>
</dbReference>
<dbReference type="GO" id="GO:0032991">
    <property type="term" value="C:protein-containing complex"/>
    <property type="evidence" value="ECO:0007669"/>
    <property type="project" value="UniProtKB-ARBA"/>
</dbReference>
<accession>A0A6A5UYL1</accession>